<accession>A0ABQ9BLD9</accession>
<organism evidence="1 2">
    <name type="scientific">Salix suchowensis</name>
    <dbReference type="NCBI Taxonomy" id="1278906"/>
    <lineage>
        <taxon>Eukaryota</taxon>
        <taxon>Viridiplantae</taxon>
        <taxon>Streptophyta</taxon>
        <taxon>Embryophyta</taxon>
        <taxon>Tracheophyta</taxon>
        <taxon>Spermatophyta</taxon>
        <taxon>Magnoliopsida</taxon>
        <taxon>eudicotyledons</taxon>
        <taxon>Gunneridae</taxon>
        <taxon>Pentapetalae</taxon>
        <taxon>rosids</taxon>
        <taxon>fabids</taxon>
        <taxon>Malpighiales</taxon>
        <taxon>Salicaceae</taxon>
        <taxon>Saliceae</taxon>
        <taxon>Salix</taxon>
    </lineage>
</organism>
<evidence type="ECO:0000313" key="1">
    <source>
        <dbReference type="EMBL" id="KAJ6385839.1"/>
    </source>
</evidence>
<protein>
    <submittedName>
        <fullName evidence="1">Uncharacterized protein</fullName>
    </submittedName>
</protein>
<reference evidence="1" key="2">
    <citation type="journal article" date="2023" name="Int. J. Mol. Sci.">
        <title>De Novo Assembly and Annotation of 11 Diverse Shrub Willow (Salix) Genomes Reveals Novel Gene Organization in Sex-Linked Regions.</title>
        <authorList>
            <person name="Hyden B."/>
            <person name="Feng K."/>
            <person name="Yates T.B."/>
            <person name="Jawdy S."/>
            <person name="Cereghino C."/>
            <person name="Smart L.B."/>
            <person name="Muchero W."/>
        </authorList>
    </citation>
    <scope>NUCLEOTIDE SEQUENCE</scope>
    <source>
        <tissue evidence="1">Shoot tip</tissue>
    </source>
</reference>
<sequence>MMRLRGFLHICDALESLENQLSNLQ</sequence>
<evidence type="ECO:0000313" key="2">
    <source>
        <dbReference type="Proteomes" id="UP001141253"/>
    </source>
</evidence>
<feature type="non-terminal residue" evidence="1">
    <location>
        <position position="25"/>
    </location>
</feature>
<dbReference type="EMBL" id="JAPFFI010000008">
    <property type="protein sequence ID" value="KAJ6385839.1"/>
    <property type="molecule type" value="Genomic_DNA"/>
</dbReference>
<dbReference type="Proteomes" id="UP001141253">
    <property type="component" value="Chromosome 9"/>
</dbReference>
<name>A0ABQ9BLD9_9ROSI</name>
<comment type="caution">
    <text evidence="1">The sequence shown here is derived from an EMBL/GenBank/DDBJ whole genome shotgun (WGS) entry which is preliminary data.</text>
</comment>
<gene>
    <name evidence="1" type="ORF">OIU77_028919</name>
</gene>
<proteinExistence type="predicted"/>
<keyword evidence="2" id="KW-1185">Reference proteome</keyword>
<reference evidence="1" key="1">
    <citation type="submission" date="2022-10" db="EMBL/GenBank/DDBJ databases">
        <authorList>
            <person name="Hyden B.L."/>
            <person name="Feng K."/>
            <person name="Yates T."/>
            <person name="Jawdy S."/>
            <person name="Smart L.B."/>
            <person name="Muchero W."/>
        </authorList>
    </citation>
    <scope>NUCLEOTIDE SEQUENCE</scope>
    <source>
        <tissue evidence="1">Shoot tip</tissue>
    </source>
</reference>